<dbReference type="Proteomes" id="UP000636709">
    <property type="component" value="Unassembled WGS sequence"/>
</dbReference>
<comment type="caution">
    <text evidence="2">The sequence shown here is derived from an EMBL/GenBank/DDBJ whole genome shotgun (WGS) entry which is preliminary data.</text>
</comment>
<name>A0A835EJF6_9POAL</name>
<dbReference type="AlphaFoldDB" id="A0A835EJF6"/>
<evidence type="ECO:0000313" key="3">
    <source>
        <dbReference type="Proteomes" id="UP000636709"/>
    </source>
</evidence>
<gene>
    <name evidence="2" type="ORF">HU200_039662</name>
</gene>
<organism evidence="2 3">
    <name type="scientific">Digitaria exilis</name>
    <dbReference type="NCBI Taxonomy" id="1010633"/>
    <lineage>
        <taxon>Eukaryota</taxon>
        <taxon>Viridiplantae</taxon>
        <taxon>Streptophyta</taxon>
        <taxon>Embryophyta</taxon>
        <taxon>Tracheophyta</taxon>
        <taxon>Spermatophyta</taxon>
        <taxon>Magnoliopsida</taxon>
        <taxon>Liliopsida</taxon>
        <taxon>Poales</taxon>
        <taxon>Poaceae</taxon>
        <taxon>PACMAD clade</taxon>
        <taxon>Panicoideae</taxon>
        <taxon>Panicodae</taxon>
        <taxon>Paniceae</taxon>
        <taxon>Anthephorinae</taxon>
        <taxon>Digitaria</taxon>
    </lineage>
</organism>
<protein>
    <submittedName>
        <fullName evidence="2">Uncharacterized protein</fullName>
    </submittedName>
</protein>
<proteinExistence type="predicted"/>
<sequence length="125" mass="12624">MKVALAHGVAPGDTRGTTAATPGSAASPSPTTGSSTAASASSTTGTARPSPASDMEEPAAITSLRHVQQRILLNLNGALVCWLDVPSTLPTRADQLSFPDEYLTAVSGHYSPIAPGGLPMIRSLA</sequence>
<accession>A0A835EJF6</accession>
<feature type="compositionally biased region" description="Low complexity" evidence="1">
    <location>
        <begin position="14"/>
        <end position="53"/>
    </location>
</feature>
<evidence type="ECO:0000256" key="1">
    <source>
        <dbReference type="SAM" id="MobiDB-lite"/>
    </source>
</evidence>
<keyword evidence="3" id="KW-1185">Reference proteome</keyword>
<feature type="region of interest" description="Disordered" evidence="1">
    <location>
        <begin position="1"/>
        <end position="59"/>
    </location>
</feature>
<evidence type="ECO:0000313" key="2">
    <source>
        <dbReference type="EMBL" id="KAF8692425.1"/>
    </source>
</evidence>
<dbReference type="EMBL" id="JACEFO010001940">
    <property type="protein sequence ID" value="KAF8692425.1"/>
    <property type="molecule type" value="Genomic_DNA"/>
</dbReference>
<reference evidence="2" key="1">
    <citation type="submission" date="2020-07" db="EMBL/GenBank/DDBJ databases">
        <title>Genome sequence and genetic diversity analysis of an under-domesticated orphan crop, white fonio (Digitaria exilis).</title>
        <authorList>
            <person name="Bennetzen J.L."/>
            <person name="Chen S."/>
            <person name="Ma X."/>
            <person name="Wang X."/>
            <person name="Yssel A.E.J."/>
            <person name="Chaluvadi S.R."/>
            <person name="Johnson M."/>
            <person name="Gangashetty P."/>
            <person name="Hamidou F."/>
            <person name="Sanogo M.D."/>
            <person name="Zwaenepoel A."/>
            <person name="Wallace J."/>
            <person name="Van De Peer Y."/>
            <person name="Van Deynze A."/>
        </authorList>
    </citation>
    <scope>NUCLEOTIDE SEQUENCE</scope>
    <source>
        <tissue evidence="2">Leaves</tissue>
    </source>
</reference>